<protein>
    <submittedName>
        <fullName evidence="5">PaaI family thioesterase</fullName>
    </submittedName>
</protein>
<keyword evidence="6" id="KW-1185">Reference proteome</keyword>
<dbReference type="NCBIfam" id="TIGR00369">
    <property type="entry name" value="unchar_dom_1"/>
    <property type="match status" value="1"/>
</dbReference>
<feature type="compositionally biased region" description="Low complexity" evidence="3">
    <location>
        <begin position="1"/>
        <end position="13"/>
    </location>
</feature>
<dbReference type="InterPro" id="IPR029069">
    <property type="entry name" value="HotDog_dom_sf"/>
</dbReference>
<feature type="domain" description="Thioesterase" evidence="4">
    <location>
        <begin position="85"/>
        <end position="162"/>
    </location>
</feature>
<dbReference type="EMBL" id="JADEYC010000019">
    <property type="protein sequence ID" value="MBE9375346.1"/>
    <property type="molecule type" value="Genomic_DNA"/>
</dbReference>
<keyword evidence="2" id="KW-0378">Hydrolase</keyword>
<comment type="caution">
    <text evidence="5">The sequence shown here is derived from an EMBL/GenBank/DDBJ whole genome shotgun (WGS) entry which is preliminary data.</text>
</comment>
<evidence type="ECO:0000256" key="1">
    <source>
        <dbReference type="ARBA" id="ARBA00008324"/>
    </source>
</evidence>
<feature type="region of interest" description="Disordered" evidence="3">
    <location>
        <begin position="1"/>
        <end position="23"/>
    </location>
</feature>
<accession>A0A929BAP1</accession>
<reference evidence="5" key="1">
    <citation type="submission" date="2020-10" db="EMBL/GenBank/DDBJ databases">
        <title>Diversity and distribution of actinomycetes associated with coral in the coast of Hainan.</title>
        <authorList>
            <person name="Li F."/>
        </authorList>
    </citation>
    <scope>NUCLEOTIDE SEQUENCE</scope>
    <source>
        <strain evidence="5">HNM0983</strain>
    </source>
</reference>
<dbReference type="InterPro" id="IPR003736">
    <property type="entry name" value="PAAI_dom"/>
</dbReference>
<dbReference type="Pfam" id="PF03061">
    <property type="entry name" value="4HBT"/>
    <property type="match status" value="1"/>
</dbReference>
<evidence type="ECO:0000256" key="2">
    <source>
        <dbReference type="ARBA" id="ARBA00022801"/>
    </source>
</evidence>
<evidence type="ECO:0000313" key="6">
    <source>
        <dbReference type="Proteomes" id="UP000598360"/>
    </source>
</evidence>
<dbReference type="SUPFAM" id="SSF54637">
    <property type="entry name" value="Thioesterase/thiol ester dehydrase-isomerase"/>
    <property type="match status" value="1"/>
</dbReference>
<evidence type="ECO:0000313" key="5">
    <source>
        <dbReference type="EMBL" id="MBE9375346.1"/>
    </source>
</evidence>
<comment type="similarity">
    <text evidence="1">Belongs to the thioesterase PaaI family.</text>
</comment>
<dbReference type="AlphaFoldDB" id="A0A929BAP1"/>
<dbReference type="InterPro" id="IPR039298">
    <property type="entry name" value="ACOT13"/>
</dbReference>
<dbReference type="PANTHER" id="PTHR21660:SF1">
    <property type="entry name" value="ACYL-COENZYME A THIOESTERASE 13"/>
    <property type="match status" value="1"/>
</dbReference>
<evidence type="ECO:0000256" key="3">
    <source>
        <dbReference type="SAM" id="MobiDB-lite"/>
    </source>
</evidence>
<dbReference type="GO" id="GO:0047617">
    <property type="term" value="F:fatty acyl-CoA hydrolase activity"/>
    <property type="evidence" value="ECO:0007669"/>
    <property type="project" value="InterPro"/>
</dbReference>
<gene>
    <name evidence="5" type="ORF">IQ251_12910</name>
</gene>
<evidence type="ECO:0000259" key="4">
    <source>
        <dbReference type="Pfam" id="PF03061"/>
    </source>
</evidence>
<name>A0A929BAP1_9PSEU</name>
<dbReference type="RefSeq" id="WP_193928775.1">
    <property type="nucleotide sequence ID" value="NZ_JADEYC010000019.1"/>
</dbReference>
<dbReference type="Gene3D" id="3.10.129.10">
    <property type="entry name" value="Hotdog Thioesterase"/>
    <property type="match status" value="1"/>
</dbReference>
<organism evidence="5 6">
    <name type="scientific">Saccharopolyspora montiporae</name>
    <dbReference type="NCBI Taxonomy" id="2781240"/>
    <lineage>
        <taxon>Bacteria</taxon>
        <taxon>Bacillati</taxon>
        <taxon>Actinomycetota</taxon>
        <taxon>Actinomycetes</taxon>
        <taxon>Pseudonocardiales</taxon>
        <taxon>Pseudonocardiaceae</taxon>
        <taxon>Saccharopolyspora</taxon>
    </lineage>
</organism>
<dbReference type="Proteomes" id="UP000598360">
    <property type="component" value="Unassembled WGS sequence"/>
</dbReference>
<dbReference type="InterPro" id="IPR006683">
    <property type="entry name" value="Thioestr_dom"/>
</dbReference>
<proteinExistence type="inferred from homology"/>
<sequence>MTTTGSTTQQSWGEPRSKTVSWYDPQVGSTAGAEMSGLEYLTAIAEGRLPAAPIGGLLGFRAVSVAEGDVVFSCVPDESVYNPIGTVHGGLACTLLDSATGCAVHTTLPAGTGYTSGEIKVNYLRPIRAGSGELRAHGWVSKPGRRMAFAEADLRDAQGKVLATASSTCLVIPG</sequence>
<dbReference type="PANTHER" id="PTHR21660">
    <property type="entry name" value="THIOESTERASE SUPERFAMILY MEMBER-RELATED"/>
    <property type="match status" value="1"/>
</dbReference>
<dbReference type="CDD" id="cd03443">
    <property type="entry name" value="PaaI_thioesterase"/>
    <property type="match status" value="1"/>
</dbReference>